<dbReference type="RefSeq" id="WP_024121169.1">
    <property type="nucleotide sequence ID" value="NZ_ASJT01000033.1"/>
</dbReference>
<sequence>MGCSSEQERLLVSIDEKRKLMIDAASKQGFTGHDTIRHSQELDSLMNEYHQLMQENEHSKGIQGLVKKLGLWPRRDVMPAYDAHK</sequence>
<dbReference type="Pfam" id="PF09388">
    <property type="entry name" value="SpoOE-like"/>
    <property type="match status" value="1"/>
</dbReference>
<dbReference type="InterPro" id="IPR018540">
    <property type="entry name" value="Spo0E-like"/>
</dbReference>
<dbReference type="SUPFAM" id="SSF140500">
    <property type="entry name" value="BAS1536-like"/>
    <property type="match status" value="1"/>
</dbReference>
<dbReference type="Proteomes" id="UP000234803">
    <property type="component" value="Unassembled WGS sequence"/>
</dbReference>
<dbReference type="EMBL" id="JALAWA010000002">
    <property type="protein sequence ID" value="MCY9183937.1"/>
    <property type="molecule type" value="Genomic_DNA"/>
</dbReference>
<evidence type="ECO:0000313" key="5">
    <source>
        <dbReference type="Proteomes" id="UP001073053"/>
    </source>
</evidence>
<dbReference type="GeneID" id="50133787"/>
<dbReference type="InterPro" id="IPR037208">
    <property type="entry name" value="Spo0E-like_sf"/>
</dbReference>
<dbReference type="Proteomes" id="UP001073053">
    <property type="component" value="Unassembled WGS sequence"/>
</dbReference>
<gene>
    <name evidence="2" type="ORF">CUU63_11460</name>
    <name evidence="1" type="ORF">MOF03_04575</name>
    <name evidence="3" type="ORF">O0R52_07355</name>
</gene>
<proteinExistence type="predicted"/>
<accession>A0A9Q2LG82</accession>
<reference evidence="2 4" key="1">
    <citation type="submission" date="2017-12" db="EMBL/GenBank/DDBJ databases">
        <title>Comparative Functional Genomics of Dry Heat Resistant strains isolated from the Viking Spacecraft.</title>
        <authorList>
            <person name="Seuylemezian A."/>
            <person name="Cooper K."/>
            <person name="Vaishampayan P."/>
        </authorList>
    </citation>
    <scope>NUCLEOTIDE SEQUENCE [LARGE SCALE GENOMIC DNA]</scope>
    <source>
        <strain evidence="2 4">V48-19</strain>
    </source>
</reference>
<dbReference type="Gene3D" id="4.10.280.10">
    <property type="entry name" value="Helix-loop-helix DNA-binding domain"/>
    <property type="match status" value="1"/>
</dbReference>
<evidence type="ECO:0000313" key="4">
    <source>
        <dbReference type="Proteomes" id="UP000234803"/>
    </source>
</evidence>
<evidence type="ECO:0000313" key="6">
    <source>
        <dbReference type="Proteomes" id="UP001164713"/>
    </source>
</evidence>
<dbReference type="EMBL" id="PGUV01000009">
    <property type="protein sequence ID" value="PLS06761.1"/>
    <property type="molecule type" value="Genomic_DNA"/>
</dbReference>
<dbReference type="GO" id="GO:0043937">
    <property type="term" value="P:regulation of sporulation"/>
    <property type="evidence" value="ECO:0007669"/>
    <property type="project" value="InterPro"/>
</dbReference>
<keyword evidence="6" id="KW-1185">Reference proteome</keyword>
<evidence type="ECO:0000313" key="1">
    <source>
        <dbReference type="EMBL" id="MCY9183937.1"/>
    </source>
</evidence>
<evidence type="ECO:0000313" key="2">
    <source>
        <dbReference type="EMBL" id="PLS06761.1"/>
    </source>
</evidence>
<protein>
    <submittedName>
        <fullName evidence="1">Aspartyl-phosphate phosphatase Spo0E family protein</fullName>
    </submittedName>
</protein>
<organism evidence="1 5">
    <name type="scientific">Bacillus halotolerans</name>
    <dbReference type="NCBI Taxonomy" id="260554"/>
    <lineage>
        <taxon>Bacteria</taxon>
        <taxon>Bacillati</taxon>
        <taxon>Bacillota</taxon>
        <taxon>Bacilli</taxon>
        <taxon>Bacillales</taxon>
        <taxon>Bacillaceae</taxon>
        <taxon>Bacillus</taxon>
    </lineage>
</organism>
<dbReference type="AlphaFoldDB" id="A0A9Q2LG82"/>
<reference evidence="1" key="2">
    <citation type="submission" date="2022-02" db="EMBL/GenBank/DDBJ databases">
        <title>Crop Bioprotection Bacillus Genome Sequencing.</title>
        <authorList>
            <person name="Dunlap C."/>
        </authorList>
    </citation>
    <scope>NUCLEOTIDE SEQUENCE</scope>
    <source>
        <strain evidence="1">EC49O2N-C10</strain>
    </source>
</reference>
<evidence type="ECO:0000313" key="3">
    <source>
        <dbReference type="EMBL" id="WAT22759.1"/>
    </source>
</evidence>
<dbReference type="KEGG" id="bht:DIC78_02620"/>
<dbReference type="GO" id="GO:0046983">
    <property type="term" value="F:protein dimerization activity"/>
    <property type="evidence" value="ECO:0007669"/>
    <property type="project" value="InterPro"/>
</dbReference>
<dbReference type="InterPro" id="IPR036638">
    <property type="entry name" value="HLH_DNA-bd_sf"/>
</dbReference>
<reference evidence="3" key="3">
    <citation type="submission" date="2022-12" db="EMBL/GenBank/DDBJ databases">
        <title>Genomic of Bacillus halotolerans.</title>
        <authorList>
            <person name="Xu G."/>
            <person name="Ding Y."/>
        </authorList>
    </citation>
    <scope>NUCLEOTIDE SEQUENCE</scope>
    <source>
        <strain evidence="3">B13</strain>
    </source>
</reference>
<name>A0A9Q2LG82_9BACI</name>
<dbReference type="Proteomes" id="UP001164713">
    <property type="component" value="Chromosome"/>
</dbReference>
<dbReference type="EMBL" id="CP114066">
    <property type="protein sequence ID" value="WAT22759.1"/>
    <property type="molecule type" value="Genomic_DNA"/>
</dbReference>